<feature type="domain" description="C2H2-type" evidence="2">
    <location>
        <begin position="10"/>
        <end position="37"/>
    </location>
</feature>
<dbReference type="InterPro" id="IPR044299">
    <property type="entry name" value="GIS3/ZFP5/ZFP6"/>
</dbReference>
<dbReference type="EMBL" id="LWDX02050579">
    <property type="protein sequence ID" value="OEL20474.1"/>
    <property type="molecule type" value="Genomic_DNA"/>
</dbReference>
<dbReference type="PROSITE" id="PS00028">
    <property type="entry name" value="ZINC_FINGER_C2H2_1"/>
    <property type="match status" value="1"/>
</dbReference>
<dbReference type="GO" id="GO:0000976">
    <property type="term" value="F:transcription cis-regulatory region binding"/>
    <property type="evidence" value="ECO:0007669"/>
    <property type="project" value="TreeGrafter"/>
</dbReference>
<keyword evidence="1" id="KW-0862">Zinc</keyword>
<dbReference type="GO" id="GO:0009740">
    <property type="term" value="P:gibberellic acid mediated signaling pathway"/>
    <property type="evidence" value="ECO:0007669"/>
    <property type="project" value="TreeGrafter"/>
</dbReference>
<protein>
    <recommendedName>
        <fullName evidence="2">C2H2-type domain-containing protein</fullName>
    </recommendedName>
</protein>
<keyword evidence="1" id="KW-0479">Metal-binding</keyword>
<dbReference type="PROSITE" id="PS50157">
    <property type="entry name" value="ZINC_FINGER_C2H2_2"/>
    <property type="match status" value="1"/>
</dbReference>
<accession>A0A1E5V614</accession>
<name>A0A1E5V614_9POAL</name>
<dbReference type="InterPro" id="IPR013087">
    <property type="entry name" value="Znf_C2H2_type"/>
</dbReference>
<dbReference type="PANTHER" id="PTHR46353">
    <property type="entry name" value="ZINC FINGER PROTEIN 5"/>
    <property type="match status" value="1"/>
</dbReference>
<sequence>MQPQNLETLYMCSFCTKTFKSLQARGGHQNAHKKEVAMLRRALEEEMANKCAKRARSGSDIGASLDMNLEL</sequence>
<evidence type="ECO:0000313" key="4">
    <source>
        <dbReference type="Proteomes" id="UP000095767"/>
    </source>
</evidence>
<dbReference type="SUPFAM" id="SSF57667">
    <property type="entry name" value="beta-beta-alpha zinc fingers"/>
    <property type="match status" value="1"/>
</dbReference>
<evidence type="ECO:0000256" key="1">
    <source>
        <dbReference type="PROSITE-ProRule" id="PRU00042"/>
    </source>
</evidence>
<evidence type="ECO:0000313" key="3">
    <source>
        <dbReference type="EMBL" id="OEL20474.1"/>
    </source>
</evidence>
<dbReference type="GO" id="GO:0008270">
    <property type="term" value="F:zinc ion binding"/>
    <property type="evidence" value="ECO:0007669"/>
    <property type="project" value="UniProtKB-KW"/>
</dbReference>
<dbReference type="Gene3D" id="3.30.160.60">
    <property type="entry name" value="Classic Zinc Finger"/>
    <property type="match status" value="1"/>
</dbReference>
<dbReference type="Proteomes" id="UP000095767">
    <property type="component" value="Unassembled WGS sequence"/>
</dbReference>
<dbReference type="PANTHER" id="PTHR46353:SF23">
    <property type="entry name" value="C2H2 ZINC FINGER-CONTAINING PROTEIN-RELATED"/>
    <property type="match status" value="1"/>
</dbReference>
<organism evidence="3 4">
    <name type="scientific">Dichanthelium oligosanthes</name>
    <dbReference type="NCBI Taxonomy" id="888268"/>
    <lineage>
        <taxon>Eukaryota</taxon>
        <taxon>Viridiplantae</taxon>
        <taxon>Streptophyta</taxon>
        <taxon>Embryophyta</taxon>
        <taxon>Tracheophyta</taxon>
        <taxon>Spermatophyta</taxon>
        <taxon>Magnoliopsida</taxon>
        <taxon>Liliopsida</taxon>
        <taxon>Poales</taxon>
        <taxon>Poaceae</taxon>
        <taxon>PACMAD clade</taxon>
        <taxon>Panicoideae</taxon>
        <taxon>Panicodae</taxon>
        <taxon>Paniceae</taxon>
        <taxon>Dichantheliinae</taxon>
        <taxon>Dichanthelium</taxon>
    </lineage>
</organism>
<reference evidence="3 4" key="1">
    <citation type="submission" date="2016-09" db="EMBL/GenBank/DDBJ databases">
        <title>The draft genome of Dichanthelium oligosanthes: A C3 panicoid grass species.</title>
        <authorList>
            <person name="Studer A.J."/>
            <person name="Schnable J.C."/>
            <person name="Brutnell T.P."/>
        </authorList>
    </citation>
    <scope>NUCLEOTIDE SEQUENCE [LARGE SCALE GENOMIC DNA]</scope>
    <source>
        <strain evidence="4">cv. Kellogg 1175</strain>
        <tissue evidence="3">Leaf</tissue>
    </source>
</reference>
<dbReference type="GO" id="GO:0009736">
    <property type="term" value="P:cytokinin-activated signaling pathway"/>
    <property type="evidence" value="ECO:0007669"/>
    <property type="project" value="TreeGrafter"/>
</dbReference>
<dbReference type="InterPro" id="IPR036236">
    <property type="entry name" value="Znf_C2H2_sf"/>
</dbReference>
<dbReference type="GO" id="GO:0005634">
    <property type="term" value="C:nucleus"/>
    <property type="evidence" value="ECO:0007669"/>
    <property type="project" value="TreeGrafter"/>
</dbReference>
<proteinExistence type="predicted"/>
<evidence type="ECO:0000259" key="2">
    <source>
        <dbReference type="PROSITE" id="PS50157"/>
    </source>
</evidence>
<dbReference type="OrthoDB" id="669972at2759"/>
<comment type="caution">
    <text evidence="3">The sequence shown here is derived from an EMBL/GenBank/DDBJ whole genome shotgun (WGS) entry which is preliminary data.</text>
</comment>
<keyword evidence="4" id="KW-1185">Reference proteome</keyword>
<keyword evidence="1" id="KW-0863">Zinc-finger</keyword>
<dbReference type="AlphaFoldDB" id="A0A1E5V614"/>
<dbReference type="GO" id="GO:0010090">
    <property type="term" value="P:trichome morphogenesis"/>
    <property type="evidence" value="ECO:0007669"/>
    <property type="project" value="InterPro"/>
</dbReference>
<gene>
    <name evidence="3" type="ORF">BAE44_0018507</name>
</gene>
<dbReference type="GO" id="GO:0003700">
    <property type="term" value="F:DNA-binding transcription factor activity"/>
    <property type="evidence" value="ECO:0007669"/>
    <property type="project" value="TreeGrafter"/>
</dbReference>